<evidence type="ECO:0000259" key="2">
    <source>
        <dbReference type="Pfam" id="PF24709"/>
    </source>
</evidence>
<comment type="caution">
    <text evidence="3">The sequence shown here is derived from an EMBL/GenBank/DDBJ whole genome shotgun (WGS) entry which is preliminary data.</text>
</comment>
<proteinExistence type="predicted"/>
<feature type="transmembrane region" description="Helical" evidence="1">
    <location>
        <begin position="7"/>
        <end position="28"/>
    </location>
</feature>
<dbReference type="EMBL" id="JBAWKC010000002">
    <property type="protein sequence ID" value="MFH6768621.1"/>
    <property type="molecule type" value="Genomic_DNA"/>
</dbReference>
<feature type="domain" description="DUF7670" evidence="2">
    <location>
        <begin position="1"/>
        <end position="125"/>
    </location>
</feature>
<evidence type="ECO:0000313" key="3">
    <source>
        <dbReference type="EMBL" id="MFH6768621.1"/>
    </source>
</evidence>
<keyword evidence="1" id="KW-0812">Transmembrane</keyword>
<evidence type="ECO:0000256" key="1">
    <source>
        <dbReference type="SAM" id="Phobius"/>
    </source>
</evidence>
<protein>
    <recommendedName>
        <fullName evidence="2">DUF7670 domain-containing protein</fullName>
    </recommendedName>
</protein>
<keyword evidence="1" id="KW-0472">Membrane</keyword>
<feature type="transmembrane region" description="Helical" evidence="1">
    <location>
        <begin position="94"/>
        <end position="116"/>
    </location>
</feature>
<gene>
    <name evidence="3" type="ORF">V8G56_07740</name>
</gene>
<feature type="transmembrane region" description="Helical" evidence="1">
    <location>
        <begin position="40"/>
        <end position="62"/>
    </location>
</feature>
<evidence type="ECO:0000313" key="4">
    <source>
        <dbReference type="Proteomes" id="UP001610104"/>
    </source>
</evidence>
<sequence>MNKSTKILYYTPRILCVIAILFISLFALDAFETGSTIWEQITAFLIHLIPSFILTILLIIAWKKELLGGILFLIISLVFSPIIFKMNYNMNHSFWMSMGIIFLITIPFAVVGILFIMSHFRKRQNIEK</sequence>
<organism evidence="3 4">
    <name type="scientific">Gaetbulibacter aquiaggeris</name>
    <dbReference type="NCBI Taxonomy" id="1735373"/>
    <lineage>
        <taxon>Bacteria</taxon>
        <taxon>Pseudomonadati</taxon>
        <taxon>Bacteroidota</taxon>
        <taxon>Flavobacteriia</taxon>
        <taxon>Flavobacteriales</taxon>
        <taxon>Flavobacteriaceae</taxon>
        <taxon>Gaetbulibacter</taxon>
    </lineage>
</organism>
<name>A0ABW7MP73_9FLAO</name>
<keyword evidence="4" id="KW-1185">Reference proteome</keyword>
<feature type="transmembrane region" description="Helical" evidence="1">
    <location>
        <begin position="69"/>
        <end position="88"/>
    </location>
</feature>
<keyword evidence="1" id="KW-1133">Transmembrane helix</keyword>
<dbReference type="Proteomes" id="UP001610104">
    <property type="component" value="Unassembled WGS sequence"/>
</dbReference>
<accession>A0ABW7MP73</accession>
<reference evidence="3 4" key="1">
    <citation type="submission" date="2024-02" db="EMBL/GenBank/DDBJ databases">
        <title>A Gaetbulibacter species isolated from tidal flats and genomic insights of their niches.</title>
        <authorList>
            <person name="Ye Y."/>
        </authorList>
    </citation>
    <scope>NUCLEOTIDE SEQUENCE [LARGE SCALE GENOMIC DNA]</scope>
    <source>
        <strain evidence="3 4">KEM-8</strain>
    </source>
</reference>
<dbReference type="InterPro" id="IPR056087">
    <property type="entry name" value="DUF7670"/>
</dbReference>
<dbReference type="RefSeq" id="WP_395437872.1">
    <property type="nucleotide sequence ID" value="NZ_JBAWKC010000002.1"/>
</dbReference>
<dbReference type="Pfam" id="PF24709">
    <property type="entry name" value="DUF7670"/>
    <property type="match status" value="1"/>
</dbReference>